<evidence type="ECO:0000256" key="7">
    <source>
        <dbReference type="ARBA" id="ARBA00023328"/>
    </source>
</evidence>
<sequence length="321" mass="37215">MSESSCPSASSSSFKTLRIRLDDAILDECIEQLSQKCFEEWQKLSELHKRVPQCKQNMEFYKTAKERRLAILRAEERRLRIELEIAKKDAKEVNTYSQVINEVMAKKQLYDNVQQYKQALPRLREQVQEAKEQLKREQETLAESESISIVLGEKLDNLKGQFENPLGAEDTELRKLRSQTKIAKDNMDILMKELIAFVDKHFPPTIRKRRSDNQAVTVSLKELLEDLMNKSFSNPDPYVQINSQHIWRPYIELLIRAGIAVQHPTDAYKIKLALTQIVMTIKVTTKKMKGKVESDEEVICADAVQYTIFDEAVSCNDSKWS</sequence>
<dbReference type="OrthoDB" id="9445768at2759"/>
<accession>A0A9N8WHX9</accession>
<keyword evidence="10" id="KW-1185">Reference proteome</keyword>
<evidence type="ECO:0000256" key="4">
    <source>
        <dbReference type="ARBA" id="ARBA00022454"/>
    </source>
</evidence>
<feature type="coiled-coil region" evidence="8">
    <location>
        <begin position="69"/>
        <end position="147"/>
    </location>
</feature>
<evidence type="ECO:0000256" key="6">
    <source>
        <dbReference type="ARBA" id="ARBA00023242"/>
    </source>
</evidence>
<dbReference type="InterPro" id="IPR020993">
    <property type="entry name" value="Centromere_CenpK"/>
</dbReference>
<dbReference type="AlphaFoldDB" id="A0A9N8WHX9"/>
<evidence type="ECO:0000256" key="3">
    <source>
        <dbReference type="ARBA" id="ARBA00005795"/>
    </source>
</evidence>
<dbReference type="EMBL" id="CAJVPI010000135">
    <property type="protein sequence ID" value="CAG8487285.1"/>
    <property type="molecule type" value="Genomic_DNA"/>
</dbReference>
<proteinExistence type="inferred from homology"/>
<evidence type="ECO:0000256" key="8">
    <source>
        <dbReference type="SAM" id="Coils"/>
    </source>
</evidence>
<dbReference type="Pfam" id="PF11802">
    <property type="entry name" value="CENP-K"/>
    <property type="match status" value="1"/>
</dbReference>
<dbReference type="Proteomes" id="UP000789739">
    <property type="component" value="Unassembled WGS sequence"/>
</dbReference>
<evidence type="ECO:0000313" key="9">
    <source>
        <dbReference type="EMBL" id="CAG8487285.1"/>
    </source>
</evidence>
<dbReference type="GO" id="GO:0000775">
    <property type="term" value="C:chromosome, centromeric region"/>
    <property type="evidence" value="ECO:0007669"/>
    <property type="project" value="UniProtKB-SubCell"/>
</dbReference>
<evidence type="ECO:0000313" key="10">
    <source>
        <dbReference type="Proteomes" id="UP000789739"/>
    </source>
</evidence>
<dbReference type="PANTHER" id="PTHR14401:SF6">
    <property type="entry name" value="CENTROMERE PROTEIN K"/>
    <property type="match status" value="1"/>
</dbReference>
<protein>
    <submittedName>
        <fullName evidence="9">228_t:CDS:1</fullName>
    </submittedName>
</protein>
<comment type="subcellular location">
    <subcellularLocation>
        <location evidence="2">Chromosome</location>
        <location evidence="2">Centromere</location>
    </subcellularLocation>
    <subcellularLocation>
        <location evidence="1">Nucleus</location>
    </subcellularLocation>
</comment>
<evidence type="ECO:0000256" key="1">
    <source>
        <dbReference type="ARBA" id="ARBA00004123"/>
    </source>
</evidence>
<keyword evidence="4" id="KW-0158">Chromosome</keyword>
<keyword evidence="7" id="KW-0137">Centromere</keyword>
<gene>
    <name evidence="9" type="ORF">PBRASI_LOCUS1902</name>
</gene>
<keyword evidence="5 8" id="KW-0175">Coiled coil</keyword>
<name>A0A9N8WHX9_9GLOM</name>
<dbReference type="GO" id="GO:0000070">
    <property type="term" value="P:mitotic sister chromatid segregation"/>
    <property type="evidence" value="ECO:0007669"/>
    <property type="project" value="TreeGrafter"/>
</dbReference>
<keyword evidence="6" id="KW-0539">Nucleus</keyword>
<dbReference type="GO" id="GO:0051382">
    <property type="term" value="P:kinetochore assembly"/>
    <property type="evidence" value="ECO:0007669"/>
    <property type="project" value="InterPro"/>
</dbReference>
<comment type="caution">
    <text evidence="9">The sequence shown here is derived from an EMBL/GenBank/DDBJ whole genome shotgun (WGS) entry which is preliminary data.</text>
</comment>
<dbReference type="GO" id="GO:0005634">
    <property type="term" value="C:nucleus"/>
    <property type="evidence" value="ECO:0007669"/>
    <property type="project" value="UniProtKB-SubCell"/>
</dbReference>
<evidence type="ECO:0000256" key="5">
    <source>
        <dbReference type="ARBA" id="ARBA00023054"/>
    </source>
</evidence>
<evidence type="ECO:0000256" key="2">
    <source>
        <dbReference type="ARBA" id="ARBA00004584"/>
    </source>
</evidence>
<organism evidence="9 10">
    <name type="scientific">Paraglomus brasilianum</name>
    <dbReference type="NCBI Taxonomy" id="144538"/>
    <lineage>
        <taxon>Eukaryota</taxon>
        <taxon>Fungi</taxon>
        <taxon>Fungi incertae sedis</taxon>
        <taxon>Mucoromycota</taxon>
        <taxon>Glomeromycotina</taxon>
        <taxon>Glomeromycetes</taxon>
        <taxon>Paraglomerales</taxon>
        <taxon>Paraglomeraceae</taxon>
        <taxon>Paraglomus</taxon>
    </lineage>
</organism>
<dbReference type="PANTHER" id="PTHR14401">
    <property type="entry name" value="CENTROMERE PROTEIN K"/>
    <property type="match status" value="1"/>
</dbReference>
<reference evidence="9" key="1">
    <citation type="submission" date="2021-06" db="EMBL/GenBank/DDBJ databases">
        <authorList>
            <person name="Kallberg Y."/>
            <person name="Tangrot J."/>
            <person name="Rosling A."/>
        </authorList>
    </citation>
    <scope>NUCLEOTIDE SEQUENCE</scope>
    <source>
        <strain evidence="9">BR232B</strain>
    </source>
</reference>
<comment type="similarity">
    <text evidence="3">Belongs to the CENP-K/MCM22 family.</text>
</comment>